<evidence type="ECO:0000313" key="1">
    <source>
        <dbReference type="EMBL" id="PHP66564.1"/>
    </source>
</evidence>
<reference evidence="1 2" key="1">
    <citation type="submission" date="2017-10" db="EMBL/GenBank/DDBJ databases">
        <title>Sedimentibacterium mangrovi gen. nov., sp. nov., a novel member of family Phyllobacteriacea isolated from mangrove sediment.</title>
        <authorList>
            <person name="Liao H."/>
            <person name="Tian Y."/>
        </authorList>
    </citation>
    <scope>NUCLEOTIDE SEQUENCE [LARGE SCALE GENOMIC DNA]</scope>
    <source>
        <strain evidence="1 2">X9-2-2</strain>
    </source>
</reference>
<proteinExistence type="predicted"/>
<sequence length="207" mass="22903">MQMTTINDRTVQFDNAEEIQIFCNGKEHTLAPGQAIFFEDETSYEILFNPVAGNQAERFSISVTGWQKCTDDGFLVVGIADQLAEFRNQVITAKNAEAEAIALHLITPGFYKSMIYDEKYRQAMAYKADDKAEVSLLASEAEIDGMTVSEKVDQVIAKRDAFEAAGIAMNDALTYLKKDLDAAKTIEEIRVVKNAFAWPEGLPSLAG</sequence>
<name>A0A2G1QM64_9HYPH</name>
<dbReference type="AlphaFoldDB" id="A0A2G1QM64"/>
<comment type="caution">
    <text evidence="1">The sequence shown here is derived from an EMBL/GenBank/DDBJ whole genome shotgun (WGS) entry which is preliminary data.</text>
</comment>
<keyword evidence="2" id="KW-1185">Reference proteome</keyword>
<organism evidence="1 2">
    <name type="scientific">Zhengella mangrovi</name>
    <dbReference type="NCBI Taxonomy" id="1982044"/>
    <lineage>
        <taxon>Bacteria</taxon>
        <taxon>Pseudomonadati</taxon>
        <taxon>Pseudomonadota</taxon>
        <taxon>Alphaproteobacteria</taxon>
        <taxon>Hyphomicrobiales</taxon>
        <taxon>Notoacmeibacteraceae</taxon>
        <taxon>Zhengella</taxon>
    </lineage>
</organism>
<gene>
    <name evidence="1" type="ORF">CSC94_12810</name>
</gene>
<dbReference type="EMBL" id="PDVP01000007">
    <property type="protein sequence ID" value="PHP66564.1"/>
    <property type="molecule type" value="Genomic_DNA"/>
</dbReference>
<accession>A0A2G1QM64</accession>
<evidence type="ECO:0000313" key="2">
    <source>
        <dbReference type="Proteomes" id="UP000221168"/>
    </source>
</evidence>
<dbReference type="RefSeq" id="WP_099306750.1">
    <property type="nucleotide sequence ID" value="NZ_PDVP01000007.1"/>
</dbReference>
<protein>
    <submittedName>
        <fullName evidence="1">Uncharacterized protein</fullName>
    </submittedName>
</protein>
<dbReference type="Proteomes" id="UP000221168">
    <property type="component" value="Unassembled WGS sequence"/>
</dbReference>